<evidence type="ECO:0000313" key="10">
    <source>
        <dbReference type="Proteomes" id="UP000651112"/>
    </source>
</evidence>
<dbReference type="Pfam" id="PF07980">
    <property type="entry name" value="SusD_RagB"/>
    <property type="match status" value="1"/>
</dbReference>
<sequence length="447" mass="51088">MKFYTIKLHVMLILLFSSCEKFLAEKSSAKIASPASIEDVELLSKDYGKLNAAYPYAAEIASDNFFVSDEHLNGASERERQAYRWEPNDDVGPFWSSPYRAIFSANIMIETLDDIETDDLQRKSNLYAQALFWRAFYHYALANLFSKPYVSGKTEADLGIPLKRTADINEIPQRATIKETYDFIVDDLKNAIPSLALTDANKYQPNKASGYGLLARIFLAMGKYDEAVLYADSCLQLQSTLIDYNNINRAQNIPFLARNEEVILDVQASVSNLLNRARGRVDTLLIKAYDKHDLRLEAFFTQNDDGTNGFKGHYSGASAAIQFVGLATNEMYLIRAECNARAGEIDKALADLNTLLKNRWDKNSFSEVTVREQETLLDIILLERRKELLFRCLRWSDLRRLNQEDKFKTVLYRGLNDDMLVLEPESIRYVFKILRESVLFSGIEQNP</sequence>
<feature type="signal peptide" evidence="6">
    <location>
        <begin position="1"/>
        <end position="23"/>
    </location>
</feature>
<dbReference type="EMBL" id="JACNYL010000002">
    <property type="protein sequence ID" value="MBD1421984.1"/>
    <property type="molecule type" value="Genomic_DNA"/>
</dbReference>
<dbReference type="SUPFAM" id="SSF48452">
    <property type="entry name" value="TPR-like"/>
    <property type="match status" value="1"/>
</dbReference>
<keyword evidence="3 6" id="KW-0732">Signal</keyword>
<gene>
    <name evidence="9" type="ORF">H8B21_10425</name>
</gene>
<dbReference type="InterPro" id="IPR011990">
    <property type="entry name" value="TPR-like_helical_dom_sf"/>
</dbReference>
<evidence type="ECO:0000256" key="2">
    <source>
        <dbReference type="ARBA" id="ARBA00006275"/>
    </source>
</evidence>
<evidence type="ECO:0000256" key="5">
    <source>
        <dbReference type="ARBA" id="ARBA00023237"/>
    </source>
</evidence>
<dbReference type="InterPro" id="IPR019734">
    <property type="entry name" value="TPR_rpt"/>
</dbReference>
<name>A0ABR7XTV2_9SPHI</name>
<protein>
    <submittedName>
        <fullName evidence="9">RagB/SusD family nutrient uptake outer membrane protein</fullName>
    </submittedName>
</protein>
<dbReference type="Gene3D" id="2.20.20.130">
    <property type="match status" value="1"/>
</dbReference>
<accession>A0ABR7XTV2</accession>
<comment type="similarity">
    <text evidence="2">Belongs to the SusD family.</text>
</comment>
<dbReference type="RefSeq" id="WP_190313684.1">
    <property type="nucleotide sequence ID" value="NZ_JACNYL010000002.1"/>
</dbReference>
<evidence type="ECO:0000313" key="9">
    <source>
        <dbReference type="EMBL" id="MBD1421984.1"/>
    </source>
</evidence>
<evidence type="ECO:0000259" key="8">
    <source>
        <dbReference type="Pfam" id="PF14322"/>
    </source>
</evidence>
<dbReference type="SMART" id="SM00028">
    <property type="entry name" value="TPR"/>
    <property type="match status" value="2"/>
</dbReference>
<feature type="domain" description="SusD-like N-terminal" evidence="8">
    <location>
        <begin position="47"/>
        <end position="219"/>
    </location>
</feature>
<organism evidence="9 10">
    <name type="scientific">Sphingobacterium chuzhouense</name>
    <dbReference type="NCBI Taxonomy" id="1742264"/>
    <lineage>
        <taxon>Bacteria</taxon>
        <taxon>Pseudomonadati</taxon>
        <taxon>Bacteroidota</taxon>
        <taxon>Sphingobacteriia</taxon>
        <taxon>Sphingobacteriales</taxon>
        <taxon>Sphingobacteriaceae</taxon>
        <taxon>Sphingobacterium</taxon>
    </lineage>
</organism>
<comment type="subcellular location">
    <subcellularLocation>
        <location evidence="1">Cell outer membrane</location>
    </subcellularLocation>
</comment>
<keyword evidence="5" id="KW-0998">Cell outer membrane</keyword>
<dbReference type="InterPro" id="IPR033985">
    <property type="entry name" value="SusD-like_N"/>
</dbReference>
<keyword evidence="4" id="KW-0472">Membrane</keyword>
<reference evidence="9 10" key="1">
    <citation type="submission" date="2020-08" db="EMBL/GenBank/DDBJ databases">
        <title>Sphingobacterium sp. DN00404 isolated from aquaculture water.</title>
        <authorList>
            <person name="Zhang M."/>
        </authorList>
    </citation>
    <scope>NUCLEOTIDE SEQUENCE [LARGE SCALE GENOMIC DNA]</scope>
    <source>
        <strain evidence="9 10">KCTC 42746</strain>
    </source>
</reference>
<keyword evidence="10" id="KW-1185">Reference proteome</keyword>
<dbReference type="Gene3D" id="1.25.40.900">
    <property type="match status" value="1"/>
</dbReference>
<dbReference type="Proteomes" id="UP000651112">
    <property type="component" value="Unassembled WGS sequence"/>
</dbReference>
<dbReference type="Gene3D" id="1.25.40.390">
    <property type="match status" value="1"/>
</dbReference>
<evidence type="ECO:0000259" key="7">
    <source>
        <dbReference type="Pfam" id="PF07980"/>
    </source>
</evidence>
<evidence type="ECO:0000256" key="4">
    <source>
        <dbReference type="ARBA" id="ARBA00023136"/>
    </source>
</evidence>
<dbReference type="Pfam" id="PF14322">
    <property type="entry name" value="SusD-like_3"/>
    <property type="match status" value="1"/>
</dbReference>
<feature type="chain" id="PRO_5047484851" evidence="6">
    <location>
        <begin position="24"/>
        <end position="447"/>
    </location>
</feature>
<feature type="domain" description="RagB/SusD" evidence="7">
    <location>
        <begin position="330"/>
        <end position="406"/>
    </location>
</feature>
<dbReference type="InterPro" id="IPR012944">
    <property type="entry name" value="SusD_RagB_dom"/>
</dbReference>
<comment type="caution">
    <text evidence="9">The sequence shown here is derived from an EMBL/GenBank/DDBJ whole genome shotgun (WGS) entry which is preliminary data.</text>
</comment>
<evidence type="ECO:0000256" key="6">
    <source>
        <dbReference type="SAM" id="SignalP"/>
    </source>
</evidence>
<proteinExistence type="inferred from homology"/>
<evidence type="ECO:0000256" key="3">
    <source>
        <dbReference type="ARBA" id="ARBA00022729"/>
    </source>
</evidence>
<dbReference type="PROSITE" id="PS51257">
    <property type="entry name" value="PROKAR_LIPOPROTEIN"/>
    <property type="match status" value="1"/>
</dbReference>
<evidence type="ECO:0000256" key="1">
    <source>
        <dbReference type="ARBA" id="ARBA00004442"/>
    </source>
</evidence>